<evidence type="ECO:0000313" key="2">
    <source>
        <dbReference type="Proteomes" id="UP000759298"/>
    </source>
</evidence>
<accession>A0ABS7PDK1</accession>
<name>A0ABS7PDK1_9SPHN</name>
<dbReference type="EMBL" id="JAHWXP010000002">
    <property type="protein sequence ID" value="MBY8337145.1"/>
    <property type="molecule type" value="Genomic_DNA"/>
</dbReference>
<keyword evidence="2" id="KW-1185">Reference proteome</keyword>
<evidence type="ECO:0008006" key="3">
    <source>
        <dbReference type="Google" id="ProtNLM"/>
    </source>
</evidence>
<gene>
    <name evidence="1" type="ORF">KYN89_08785</name>
</gene>
<dbReference type="Proteomes" id="UP000759298">
    <property type="component" value="Unassembled WGS sequence"/>
</dbReference>
<dbReference type="InterPro" id="IPR036679">
    <property type="entry name" value="FlgN-like_sf"/>
</dbReference>
<protein>
    <recommendedName>
        <fullName evidence="3">Flagellar protein FlgN</fullName>
    </recommendedName>
</protein>
<reference evidence="1 2" key="1">
    <citation type="submission" date="2021-07" db="EMBL/GenBank/DDBJ databases">
        <title>Alteriqipengyuania abyssalis NZ-12B nov, sp.nov isolated from deep sea sponge in pacific ocean.</title>
        <authorList>
            <person name="Tareen S."/>
            <person name="Wink J."/>
        </authorList>
    </citation>
    <scope>NUCLEOTIDE SEQUENCE [LARGE SCALE GENOMIC DNA]</scope>
    <source>
        <strain evidence="1 2">NZ-12B</strain>
    </source>
</reference>
<sequence length="97" mass="10698">MLALLEGERQALAALDIDRINNCSNDKMNLCARLDEVRPEDLDEECLGLLDAVRRLNTINRRLRNLIATNVQARIDAMAGVAGTYNGGIERPAGLSY</sequence>
<comment type="caution">
    <text evidence="1">The sequence shown here is derived from an EMBL/GenBank/DDBJ whole genome shotgun (WGS) entry which is preliminary data.</text>
</comment>
<dbReference type="SUPFAM" id="SSF140566">
    <property type="entry name" value="FlgN-like"/>
    <property type="match status" value="1"/>
</dbReference>
<evidence type="ECO:0000313" key="1">
    <source>
        <dbReference type="EMBL" id="MBY8337145.1"/>
    </source>
</evidence>
<organism evidence="1 2">
    <name type="scientific">Alteriqipengyuania abyssalis</name>
    <dbReference type="NCBI Taxonomy" id="2860200"/>
    <lineage>
        <taxon>Bacteria</taxon>
        <taxon>Pseudomonadati</taxon>
        <taxon>Pseudomonadota</taxon>
        <taxon>Alphaproteobacteria</taxon>
        <taxon>Sphingomonadales</taxon>
        <taxon>Erythrobacteraceae</taxon>
        <taxon>Alteriqipengyuania</taxon>
    </lineage>
</organism>
<proteinExistence type="predicted"/>